<feature type="region of interest" description="Disordered" evidence="1">
    <location>
        <begin position="926"/>
        <end position="957"/>
    </location>
</feature>
<gene>
    <name evidence="2" type="ORF">FOL46_009578</name>
</gene>
<dbReference type="Proteomes" id="UP000572268">
    <property type="component" value="Unassembled WGS sequence"/>
</dbReference>
<evidence type="ECO:0000256" key="1">
    <source>
        <dbReference type="SAM" id="MobiDB-lite"/>
    </source>
</evidence>
<comment type="caution">
    <text evidence="2">The sequence shown here is derived from an EMBL/GenBank/DDBJ whole genome shotgun (WGS) entry which is preliminary data.</text>
</comment>
<feature type="region of interest" description="Disordered" evidence="1">
    <location>
        <begin position="561"/>
        <end position="609"/>
    </location>
</feature>
<protein>
    <submittedName>
        <fullName evidence="2">Uncharacterized protein</fullName>
    </submittedName>
</protein>
<dbReference type="AlphaFoldDB" id="A0A7J6MM39"/>
<proteinExistence type="predicted"/>
<feature type="compositionally biased region" description="Acidic residues" evidence="1">
    <location>
        <begin position="589"/>
        <end position="602"/>
    </location>
</feature>
<sequence>MSEFEAYAAATISPMLSRALADLYQQRGDSVEPVEYRTDWLKLWAAAQVAERSRGEKARKQSEYTEKVKADFREKQAKHAEEEERASRPFKMLNEVVRTVAEVDYPKDCKYCQRFPSPAVWQELTDTVRGAVAGCSGCYVGEVVTDGEGSKHLRYIANSGVAPGKARLEEGEGVVWKEVFEQQEEEEGEGESSKSRQLYLPNVMDVAEVKYFDYTKPGSFLAIPICYSSVLNKEGLEATVADMKERQAQFVEEMAAYGEAKTQYDQAVAELQEGDEAPEEPVEPVIRDLNSLEGVTRQLVLCVDTLGGEGGLLEICQQHRDKLDELCRHLGEAMADTELQAVREQAEYSTSEAGEGNRTALMAKYTEATTGEALQRMEKQVAEDIEALGEDVSDDNKEVIRLTRKLNTLRSALEGSVKTELLVDLSSRKLPEEALATLMKVVLLFLTEHDPSSFAEDTPVQWSQLVTAFHSEEVWNKMMAADLRRPRPGVPAGHTLAMAKALIEEATQTGGLKGEDGSDEEGVAQEHPVDIILLGLLEAAVQLREKDVYVRWMDCDLHKRVFEPPPPPGVAQEGEEGAEGGGEATGAAGDDDDEVEEEEEAQPVEGEKPVEASALIVTVAPSEAAAIDADFVPLLELDLAKSYGPESPSTPPGDGTRSDGYVLHLQPISHASVTIHGRGSPELAGFQGDLRRREHRSAETGRAIIGVTYHAWWSSSVDAGSRLCFGIHSTENPPGVAREGIADNSCIVPREMPPVVVYPPNTVFWYKSPDLSAKLDIPATIPLTDTLTEAAVRTRLWRQTTTEGLSSPSGPEVHVFGLDGDLRNSCCRCSNSTGVSAFHCCPVCEALLCSRCLLALQSHNGPDELSCPLCGDATVARVSMNRQAALLKAAEEAQKAWSLVSSASRGLVSDVRTAWSGLLGFRSEASETANSTEDTTDPPPVPDRYHVTYEASDMTQR</sequence>
<organism evidence="2 3">
    <name type="scientific">Perkinsus olseni</name>
    <name type="common">Perkinsus atlanticus</name>
    <dbReference type="NCBI Taxonomy" id="32597"/>
    <lineage>
        <taxon>Eukaryota</taxon>
        <taxon>Sar</taxon>
        <taxon>Alveolata</taxon>
        <taxon>Perkinsozoa</taxon>
        <taxon>Perkinsea</taxon>
        <taxon>Perkinsida</taxon>
        <taxon>Perkinsidae</taxon>
        <taxon>Perkinsus</taxon>
    </lineage>
</organism>
<name>A0A7J6MM39_PEROL</name>
<accession>A0A7J6MM39</accession>
<evidence type="ECO:0000313" key="3">
    <source>
        <dbReference type="Proteomes" id="UP000572268"/>
    </source>
</evidence>
<evidence type="ECO:0000313" key="2">
    <source>
        <dbReference type="EMBL" id="KAF4672031.1"/>
    </source>
</evidence>
<reference evidence="2 3" key="1">
    <citation type="submission" date="2020-04" db="EMBL/GenBank/DDBJ databases">
        <title>Perkinsus olseni comparative genomics.</title>
        <authorList>
            <person name="Bogema D.R."/>
        </authorList>
    </citation>
    <scope>NUCLEOTIDE SEQUENCE [LARGE SCALE GENOMIC DNA]</scope>
    <source>
        <strain evidence="2">ATCC PRA-31</strain>
    </source>
</reference>
<dbReference type="EMBL" id="JABANN010000089">
    <property type="protein sequence ID" value="KAF4672031.1"/>
    <property type="molecule type" value="Genomic_DNA"/>
</dbReference>